<proteinExistence type="predicted"/>
<feature type="region of interest" description="Disordered" evidence="1">
    <location>
        <begin position="1"/>
        <end position="33"/>
    </location>
</feature>
<sequence length="110" mass="12323">MPSPVMVKRASVVSARIQPDSGQARKESNGRINGPLMDRGVAVFINVDKEPRVAPSVIVEARMCSKPFGRKKSDDRNIKCRSHRQIDKCSCLALEKTTDYCSQKWMMGKL</sequence>
<name>A0AAV6UPM0_9ARAC</name>
<organism evidence="2 3">
    <name type="scientific">Oedothorax gibbosus</name>
    <dbReference type="NCBI Taxonomy" id="931172"/>
    <lineage>
        <taxon>Eukaryota</taxon>
        <taxon>Metazoa</taxon>
        <taxon>Ecdysozoa</taxon>
        <taxon>Arthropoda</taxon>
        <taxon>Chelicerata</taxon>
        <taxon>Arachnida</taxon>
        <taxon>Araneae</taxon>
        <taxon>Araneomorphae</taxon>
        <taxon>Entelegynae</taxon>
        <taxon>Araneoidea</taxon>
        <taxon>Linyphiidae</taxon>
        <taxon>Erigoninae</taxon>
        <taxon>Oedothorax</taxon>
    </lineage>
</organism>
<comment type="caution">
    <text evidence="2">The sequence shown here is derived from an EMBL/GenBank/DDBJ whole genome shotgun (WGS) entry which is preliminary data.</text>
</comment>
<reference evidence="2 3" key="1">
    <citation type="journal article" date="2022" name="Nat. Ecol. Evol.">
        <title>A masculinizing supergene underlies an exaggerated male reproductive morph in a spider.</title>
        <authorList>
            <person name="Hendrickx F."/>
            <person name="De Corte Z."/>
            <person name="Sonet G."/>
            <person name="Van Belleghem S.M."/>
            <person name="Kostlbacher S."/>
            <person name="Vangestel C."/>
        </authorList>
    </citation>
    <scope>NUCLEOTIDE SEQUENCE [LARGE SCALE GENOMIC DNA]</scope>
    <source>
        <strain evidence="2">W744_W776</strain>
    </source>
</reference>
<evidence type="ECO:0000256" key="1">
    <source>
        <dbReference type="SAM" id="MobiDB-lite"/>
    </source>
</evidence>
<dbReference type="AlphaFoldDB" id="A0AAV6UPM0"/>
<dbReference type="Proteomes" id="UP000827092">
    <property type="component" value="Unassembled WGS sequence"/>
</dbReference>
<accession>A0AAV6UPM0</accession>
<dbReference type="EMBL" id="JAFNEN010000302">
    <property type="protein sequence ID" value="KAG8186405.1"/>
    <property type="molecule type" value="Genomic_DNA"/>
</dbReference>
<gene>
    <name evidence="2" type="ORF">JTE90_023136</name>
</gene>
<evidence type="ECO:0000313" key="2">
    <source>
        <dbReference type="EMBL" id="KAG8186405.1"/>
    </source>
</evidence>
<keyword evidence="3" id="KW-1185">Reference proteome</keyword>
<evidence type="ECO:0000313" key="3">
    <source>
        <dbReference type="Proteomes" id="UP000827092"/>
    </source>
</evidence>
<protein>
    <submittedName>
        <fullName evidence="2">Uncharacterized protein</fullName>
    </submittedName>
</protein>